<dbReference type="SUPFAM" id="SSF53474">
    <property type="entry name" value="alpha/beta-Hydrolases"/>
    <property type="match status" value="1"/>
</dbReference>
<dbReference type="RefSeq" id="WP_006814005.1">
    <property type="nucleotide sequence ID" value="NZ_CABLCG010000035.1"/>
</dbReference>
<organism evidence="2 3">
    <name type="scientific">Providencia rustigianii</name>
    <dbReference type="NCBI Taxonomy" id="158850"/>
    <lineage>
        <taxon>Bacteria</taxon>
        <taxon>Pseudomonadati</taxon>
        <taxon>Pseudomonadota</taxon>
        <taxon>Gammaproteobacteria</taxon>
        <taxon>Enterobacterales</taxon>
        <taxon>Morganellaceae</taxon>
        <taxon>Providencia</taxon>
    </lineage>
</organism>
<dbReference type="InterPro" id="IPR012908">
    <property type="entry name" value="PGAP1-ab_dom-like"/>
</dbReference>
<evidence type="ECO:0000259" key="1">
    <source>
        <dbReference type="Pfam" id="PF07819"/>
    </source>
</evidence>
<dbReference type="PANTHER" id="PTHR11440">
    <property type="entry name" value="LECITHIN-CHOLESTEROL ACYLTRANSFERASE-RELATED"/>
    <property type="match status" value="1"/>
</dbReference>
<sequence length="552" mass="62875">MSEKDSPEIGECQHVSYHRPHWSENGKCSWVDIQRQHKSLNAEAKCIVPPTKAIPVIFIPGIMGTNLKNNMDDQPIWRADWIKGADTLPFVGLNGKKRRELLNVDTTKVDGEGKIKSSNLTVYSDDGNLFPSRKERHWGEALYLSYGEFLDVFQTTLIDDWQRDIKRMTNPVLAKQIDKTININGVLSQLQAVSKKNDESYESDFTEKELSHFKHFLFPVHVFGYNWLVDNAISAAQLVDYINEVIKTYKYQHGHGLAVEKVIIVTHSMGGLIARYASQVLGAKEKILGIVHGVIPDIGSPAAYRRMKTGAGKEGTAGLVLGKNAEELMSVLAFAPAPLQLLPSPKYPSNWLKFEEGESYPKVDPFEEIYLRNDVWWRLYEPDILDKDQVTIRKNEKSYAKLMRGSVKTFMIKMEQGKYHPNTYVFYGKKVKSDSFLTWVKENKKYQNPYTGQSFIPQYTTHDRQIVQLPNGEYCEYLLTQSNTAGDGTVPVESLHEIKKYPLLKGWLATNVDHQDAYEVSGLNPEKYSEAIKFTLQSIIKIVQEVDIRAAE</sequence>
<proteinExistence type="predicted"/>
<dbReference type="AlphaFoldDB" id="A0A379FZ28"/>
<dbReference type="Proteomes" id="UP000255129">
    <property type="component" value="Unassembled WGS sequence"/>
</dbReference>
<dbReference type="EMBL" id="UGUA01000002">
    <property type="protein sequence ID" value="SUC33937.1"/>
    <property type="molecule type" value="Genomic_DNA"/>
</dbReference>
<evidence type="ECO:0000313" key="3">
    <source>
        <dbReference type="Proteomes" id="UP000255129"/>
    </source>
</evidence>
<dbReference type="Gene3D" id="3.40.50.1820">
    <property type="entry name" value="alpha/beta hydrolase"/>
    <property type="match status" value="1"/>
</dbReference>
<name>A0A379FZ28_9GAMM</name>
<keyword evidence="2" id="KW-0378">Hydrolase</keyword>
<feature type="domain" description="GPI inositol-deacylase PGAP1-like alpha/beta" evidence="1">
    <location>
        <begin position="188"/>
        <end position="282"/>
    </location>
</feature>
<reference evidence="2 3" key="1">
    <citation type="submission" date="2018-06" db="EMBL/GenBank/DDBJ databases">
        <authorList>
            <consortium name="Pathogen Informatics"/>
            <person name="Doyle S."/>
        </authorList>
    </citation>
    <scope>NUCLEOTIDE SEQUENCE [LARGE SCALE GENOMIC DNA]</scope>
    <source>
        <strain evidence="2 3">NCTC12026</strain>
    </source>
</reference>
<dbReference type="GO" id="GO:0016788">
    <property type="term" value="F:hydrolase activity, acting on ester bonds"/>
    <property type="evidence" value="ECO:0007669"/>
    <property type="project" value="InterPro"/>
</dbReference>
<dbReference type="OrthoDB" id="9814331at2"/>
<dbReference type="InterPro" id="IPR029058">
    <property type="entry name" value="AB_hydrolase_fold"/>
</dbReference>
<evidence type="ECO:0000313" key="2">
    <source>
        <dbReference type="EMBL" id="SUC33937.1"/>
    </source>
</evidence>
<accession>A0A379FZ28</accession>
<dbReference type="Pfam" id="PF07819">
    <property type="entry name" value="PGAP1"/>
    <property type="match status" value="1"/>
</dbReference>
<protein>
    <submittedName>
        <fullName evidence="2">Uncharacterized protein with an alpha/beta hydrolase fold</fullName>
    </submittedName>
</protein>
<gene>
    <name evidence="2" type="ORF">NCTC12026_00264</name>
</gene>